<proteinExistence type="predicted"/>
<evidence type="ECO:0000313" key="2">
    <source>
        <dbReference type="WBParaSite" id="PTRK_0001353200.1"/>
    </source>
</evidence>
<dbReference type="AlphaFoldDB" id="A0A0N4ZXT2"/>
<keyword evidence="1" id="KW-1185">Reference proteome</keyword>
<protein>
    <submittedName>
        <fullName evidence="2">EB domain-containing protein</fullName>
    </submittedName>
</protein>
<accession>A0A0N4ZXT2</accession>
<dbReference type="Proteomes" id="UP000038045">
    <property type="component" value="Unplaced"/>
</dbReference>
<dbReference type="WBParaSite" id="PTRK_0001353200.1">
    <property type="protein sequence ID" value="PTRK_0001353200.1"/>
    <property type="gene ID" value="PTRK_0001353200"/>
</dbReference>
<organism evidence="1 2">
    <name type="scientific">Parastrongyloides trichosuri</name>
    <name type="common">Possum-specific nematode worm</name>
    <dbReference type="NCBI Taxonomy" id="131310"/>
    <lineage>
        <taxon>Eukaryota</taxon>
        <taxon>Metazoa</taxon>
        <taxon>Ecdysozoa</taxon>
        <taxon>Nematoda</taxon>
        <taxon>Chromadorea</taxon>
        <taxon>Rhabditida</taxon>
        <taxon>Tylenchina</taxon>
        <taxon>Panagrolaimomorpha</taxon>
        <taxon>Strongyloidoidea</taxon>
        <taxon>Strongyloididae</taxon>
        <taxon>Parastrongyloides</taxon>
    </lineage>
</organism>
<name>A0A0N4ZXT2_PARTI</name>
<reference evidence="2" key="1">
    <citation type="submission" date="2017-02" db="UniProtKB">
        <authorList>
            <consortium name="WormBaseParasite"/>
        </authorList>
    </citation>
    <scope>IDENTIFICATION</scope>
</reference>
<sequence>FFVAIVELSILNKYVQGTHETCAENLTKVESSQYTSSNYCEDLNNEEDRSYCLSHINWPNCMCAGEKAINVKCQCVLQSECYRETCGVNFVNTVNGIDSSRVCPGVNSENCLNRANLINCNCKDNHSLNSKCRCVPTSKCNE</sequence>
<evidence type="ECO:0000313" key="1">
    <source>
        <dbReference type="Proteomes" id="UP000038045"/>
    </source>
</evidence>